<dbReference type="RefSeq" id="XP_022398301.1">
    <property type="nucleotide sequence ID" value="XM_022541084.1"/>
</dbReference>
<dbReference type="PANTHER" id="PTHR31323:SF14">
    <property type="entry name" value="MECHANOSENSITIVE ION CHANNEL PROTEIN MSY2"/>
    <property type="match status" value="1"/>
</dbReference>
<feature type="compositionally biased region" description="Basic and acidic residues" evidence="4">
    <location>
        <begin position="117"/>
        <end position="127"/>
    </location>
</feature>
<feature type="transmembrane region" description="Helical" evidence="5">
    <location>
        <begin position="509"/>
        <end position="535"/>
    </location>
</feature>
<evidence type="ECO:0000256" key="4">
    <source>
        <dbReference type="SAM" id="MobiDB-lite"/>
    </source>
</evidence>
<accession>A0A1L9VCI8</accession>
<dbReference type="InterPro" id="IPR002048">
    <property type="entry name" value="EF_hand_dom"/>
</dbReference>
<feature type="region of interest" description="Disordered" evidence="4">
    <location>
        <begin position="716"/>
        <end position="858"/>
    </location>
</feature>
<dbReference type="PROSITE" id="PS50222">
    <property type="entry name" value="EF_HAND_2"/>
    <property type="match status" value="1"/>
</dbReference>
<dbReference type="GeneID" id="34457345"/>
<feature type="compositionally biased region" description="Low complexity" evidence="4">
    <location>
        <begin position="103"/>
        <end position="115"/>
    </location>
</feature>
<comment type="similarity">
    <text evidence="2">Belongs to the MscS (TC 1.A.23) family.</text>
</comment>
<protein>
    <recommendedName>
        <fullName evidence="6">EF-hand domain-containing protein</fullName>
    </recommendedName>
</protein>
<dbReference type="InterPro" id="IPR018247">
    <property type="entry name" value="EF_Hand_1_Ca_BS"/>
</dbReference>
<dbReference type="InterPro" id="IPR010920">
    <property type="entry name" value="LSM_dom_sf"/>
</dbReference>
<dbReference type="AlphaFoldDB" id="A0A1L9VCI8"/>
<feature type="region of interest" description="Disordered" evidence="4">
    <location>
        <begin position="16"/>
        <end position="56"/>
    </location>
</feature>
<feature type="transmembrane region" description="Helical" evidence="5">
    <location>
        <begin position="151"/>
        <end position="176"/>
    </location>
</feature>
<evidence type="ECO:0000256" key="3">
    <source>
        <dbReference type="ARBA" id="ARBA00022837"/>
    </source>
</evidence>
<keyword evidence="5" id="KW-0812">Transmembrane</keyword>
<feature type="compositionally biased region" description="Basic and acidic residues" evidence="4">
    <location>
        <begin position="70"/>
        <end position="82"/>
    </location>
</feature>
<evidence type="ECO:0000256" key="2">
    <source>
        <dbReference type="ARBA" id="ARBA00008017"/>
    </source>
</evidence>
<evidence type="ECO:0000256" key="1">
    <source>
        <dbReference type="ARBA" id="ARBA00004127"/>
    </source>
</evidence>
<organism evidence="7 8">
    <name type="scientific">Aspergillus glaucus CBS 516.65</name>
    <dbReference type="NCBI Taxonomy" id="1160497"/>
    <lineage>
        <taxon>Eukaryota</taxon>
        <taxon>Fungi</taxon>
        <taxon>Dikarya</taxon>
        <taxon>Ascomycota</taxon>
        <taxon>Pezizomycotina</taxon>
        <taxon>Eurotiomycetes</taxon>
        <taxon>Eurotiomycetidae</taxon>
        <taxon>Eurotiales</taxon>
        <taxon>Aspergillaceae</taxon>
        <taxon>Aspergillus</taxon>
        <taxon>Aspergillus subgen. Aspergillus</taxon>
    </lineage>
</organism>
<evidence type="ECO:0000259" key="6">
    <source>
        <dbReference type="PROSITE" id="PS50222"/>
    </source>
</evidence>
<keyword evidence="5" id="KW-1133">Transmembrane helix</keyword>
<dbReference type="PIRSF" id="PIRSF017209">
    <property type="entry name" value="Memb_At2g17000_prd"/>
    <property type="match status" value="1"/>
</dbReference>
<sequence>MIANDVTIDIPLNEEDEHEHDQHGHEFHQHNQHNQQNEDQQNQNHDQDRTDAHSKSDSLSFFRYHSSIHNEEEGSEKAHLVPDCDASSTGRRRKSKPHRTHNNTHTTNPNPNYNYKPSDDHKEHLPDGNKNLTRLHRLYKSLINSSIITRYIAYITPLAILIATPIIVGATVARYATIGGVTLYWFFAWIEVVWLSLWVCKILARGLPYVFESLWGVVSPGGRRYGLVLRALEIPISLVGWTGVSLVTFFPIMAHNPDRIAHGDTNPKTWEKSVKNILFALFVCSLIFLTQKTMILLISINYHRKQFDSRIKKSKRHVQLLSTLYEASRTMFPMYCKEFYDEDVFICDSMLAAAGGTASSNSSFLRGRAGIIRNVGQNVNRFADQVTEAFGNVAQEITGKHVFNPTAAHSIVTQALEKKKSSEALGRRIWMSFVIEGREALFPEDIAEVLGTGREDEAEEAFQLLDRDENGDISLDEIILGVTEMGRMRRALHHSLHDVDQAIQVLDNLLLTVASIVGVLVFISFVTSGFGTVIAAGATSLLSLSFIFSTTAQEVLGSCIFLFVKHPFDVGDRVDISGRSYMVERISLLFTVFHCVSDHRITQTSNATLNTLWIDNITRADAMHEQLTISVNFNTTFADIQSLRVEMETFVRNKENCRDFQPNVELEVLGVGDDTDRLQLRVDIRHKSNWANESVRASRRSKFMRALVLAMKKLHIRGPGDDSPNSLEDDEPPPPSTNTNNDTDNNPNKRDSDTSTNAQIRATQEQGQSTAHLMVPHKANPPTGARTTGFDRDREQSPVSTNSIASSGLFHRHSVPSRQNTSSANTGLRPATTTTPGSVSEFHDDSYQTPATSPERMR</sequence>
<dbReference type="PROSITE" id="PS00018">
    <property type="entry name" value="EF_HAND_1"/>
    <property type="match status" value="1"/>
</dbReference>
<evidence type="ECO:0000313" key="8">
    <source>
        <dbReference type="Proteomes" id="UP000184300"/>
    </source>
</evidence>
<gene>
    <name evidence="7" type="ORF">ASPGLDRAFT_131887</name>
</gene>
<feature type="region of interest" description="Disordered" evidence="4">
    <location>
        <begin position="70"/>
        <end position="127"/>
    </location>
</feature>
<dbReference type="GO" id="GO:0005262">
    <property type="term" value="F:calcium channel activity"/>
    <property type="evidence" value="ECO:0007669"/>
    <property type="project" value="TreeGrafter"/>
</dbReference>
<feature type="compositionally biased region" description="Low complexity" evidence="4">
    <location>
        <begin position="737"/>
        <end position="746"/>
    </location>
</feature>
<dbReference type="VEuPathDB" id="FungiDB:ASPGLDRAFT_131887"/>
<feature type="compositionally biased region" description="Basic residues" evidence="4">
    <location>
        <begin position="90"/>
        <end position="102"/>
    </location>
</feature>
<feature type="compositionally biased region" description="Polar residues" evidence="4">
    <location>
        <begin position="754"/>
        <end position="771"/>
    </location>
</feature>
<feature type="compositionally biased region" description="Basic and acidic residues" evidence="4">
    <location>
        <begin position="45"/>
        <end position="56"/>
    </location>
</feature>
<evidence type="ECO:0000256" key="5">
    <source>
        <dbReference type="SAM" id="Phobius"/>
    </source>
</evidence>
<name>A0A1L9VCI8_ASPGL</name>
<dbReference type="Pfam" id="PF00924">
    <property type="entry name" value="MS_channel_2nd"/>
    <property type="match status" value="1"/>
</dbReference>
<keyword evidence="3" id="KW-0106">Calcium</keyword>
<dbReference type="SUPFAM" id="SSF50182">
    <property type="entry name" value="Sm-like ribonucleoproteins"/>
    <property type="match status" value="1"/>
</dbReference>
<dbReference type="SUPFAM" id="SSF47473">
    <property type="entry name" value="EF-hand"/>
    <property type="match status" value="1"/>
</dbReference>
<reference evidence="8" key="1">
    <citation type="journal article" date="2017" name="Genome Biol.">
        <title>Comparative genomics reveals high biological diversity and specific adaptations in the industrially and medically important fungal genus Aspergillus.</title>
        <authorList>
            <person name="de Vries R.P."/>
            <person name="Riley R."/>
            <person name="Wiebenga A."/>
            <person name="Aguilar-Osorio G."/>
            <person name="Amillis S."/>
            <person name="Uchima C.A."/>
            <person name="Anderluh G."/>
            <person name="Asadollahi M."/>
            <person name="Askin M."/>
            <person name="Barry K."/>
            <person name="Battaglia E."/>
            <person name="Bayram O."/>
            <person name="Benocci T."/>
            <person name="Braus-Stromeyer S.A."/>
            <person name="Caldana C."/>
            <person name="Canovas D."/>
            <person name="Cerqueira G.C."/>
            <person name="Chen F."/>
            <person name="Chen W."/>
            <person name="Choi C."/>
            <person name="Clum A."/>
            <person name="Dos Santos R.A."/>
            <person name="Damasio A.R."/>
            <person name="Diallinas G."/>
            <person name="Emri T."/>
            <person name="Fekete E."/>
            <person name="Flipphi M."/>
            <person name="Freyberg S."/>
            <person name="Gallo A."/>
            <person name="Gournas C."/>
            <person name="Habgood R."/>
            <person name="Hainaut M."/>
            <person name="Harispe M.L."/>
            <person name="Henrissat B."/>
            <person name="Hilden K.S."/>
            <person name="Hope R."/>
            <person name="Hossain A."/>
            <person name="Karabika E."/>
            <person name="Karaffa L."/>
            <person name="Karanyi Z."/>
            <person name="Krasevec N."/>
            <person name="Kuo A."/>
            <person name="Kusch H."/>
            <person name="LaButti K."/>
            <person name="Lagendijk E.L."/>
            <person name="Lapidus A."/>
            <person name="Levasseur A."/>
            <person name="Lindquist E."/>
            <person name="Lipzen A."/>
            <person name="Logrieco A.F."/>
            <person name="MacCabe A."/>
            <person name="Maekelae M.R."/>
            <person name="Malavazi I."/>
            <person name="Melin P."/>
            <person name="Meyer V."/>
            <person name="Mielnichuk N."/>
            <person name="Miskei M."/>
            <person name="Molnar A.P."/>
            <person name="Mule G."/>
            <person name="Ngan C.Y."/>
            <person name="Orejas M."/>
            <person name="Orosz E."/>
            <person name="Ouedraogo J.P."/>
            <person name="Overkamp K.M."/>
            <person name="Park H.-S."/>
            <person name="Perrone G."/>
            <person name="Piumi F."/>
            <person name="Punt P.J."/>
            <person name="Ram A.F."/>
            <person name="Ramon A."/>
            <person name="Rauscher S."/>
            <person name="Record E."/>
            <person name="Riano-Pachon D.M."/>
            <person name="Robert V."/>
            <person name="Roehrig J."/>
            <person name="Ruller R."/>
            <person name="Salamov A."/>
            <person name="Salih N.S."/>
            <person name="Samson R.A."/>
            <person name="Sandor E."/>
            <person name="Sanguinetti M."/>
            <person name="Schuetze T."/>
            <person name="Sepcic K."/>
            <person name="Shelest E."/>
            <person name="Sherlock G."/>
            <person name="Sophianopoulou V."/>
            <person name="Squina F.M."/>
            <person name="Sun H."/>
            <person name="Susca A."/>
            <person name="Todd R.B."/>
            <person name="Tsang A."/>
            <person name="Unkles S.E."/>
            <person name="van de Wiele N."/>
            <person name="van Rossen-Uffink D."/>
            <person name="Oliveira J.V."/>
            <person name="Vesth T.C."/>
            <person name="Visser J."/>
            <person name="Yu J.-H."/>
            <person name="Zhou M."/>
            <person name="Andersen M.R."/>
            <person name="Archer D.B."/>
            <person name="Baker S.E."/>
            <person name="Benoit I."/>
            <person name="Brakhage A.A."/>
            <person name="Braus G.H."/>
            <person name="Fischer R."/>
            <person name="Frisvad J.C."/>
            <person name="Goldman G.H."/>
            <person name="Houbraken J."/>
            <person name="Oakley B."/>
            <person name="Pocsi I."/>
            <person name="Scazzocchio C."/>
            <person name="Seiboth B."/>
            <person name="vanKuyk P.A."/>
            <person name="Wortman J."/>
            <person name="Dyer P.S."/>
            <person name="Grigoriev I.V."/>
        </authorList>
    </citation>
    <scope>NUCLEOTIDE SEQUENCE [LARGE SCALE GENOMIC DNA]</scope>
    <source>
        <strain evidence="8">CBS 516.65</strain>
    </source>
</reference>
<dbReference type="Proteomes" id="UP000184300">
    <property type="component" value="Unassembled WGS sequence"/>
</dbReference>
<feature type="domain" description="EF-hand" evidence="6">
    <location>
        <begin position="453"/>
        <end position="488"/>
    </location>
</feature>
<dbReference type="EMBL" id="KV878905">
    <property type="protein sequence ID" value="OJJ81603.1"/>
    <property type="molecule type" value="Genomic_DNA"/>
</dbReference>
<dbReference type="PANTHER" id="PTHR31323">
    <property type="entry name" value="MECHANOSENSITIVE ION CHANNEL PROTEIN MSY2"/>
    <property type="match status" value="1"/>
</dbReference>
<feature type="compositionally biased region" description="Basic and acidic residues" evidence="4">
    <location>
        <begin position="19"/>
        <end position="29"/>
    </location>
</feature>
<dbReference type="InterPro" id="IPR016688">
    <property type="entry name" value="MscS-like_plants/fungi"/>
</dbReference>
<feature type="transmembrane region" description="Helical" evidence="5">
    <location>
        <begin position="182"/>
        <end position="204"/>
    </location>
</feature>
<feature type="compositionally biased region" description="Low complexity" evidence="4">
    <location>
        <begin position="32"/>
        <end position="44"/>
    </location>
</feature>
<feature type="transmembrane region" description="Helical" evidence="5">
    <location>
        <begin position="277"/>
        <end position="302"/>
    </location>
</feature>
<dbReference type="GO" id="GO:0005509">
    <property type="term" value="F:calcium ion binding"/>
    <property type="evidence" value="ECO:0007669"/>
    <property type="project" value="InterPro"/>
</dbReference>
<keyword evidence="5" id="KW-0472">Membrane</keyword>
<feature type="compositionally biased region" description="Polar residues" evidence="4">
    <location>
        <begin position="797"/>
        <end position="806"/>
    </location>
</feature>
<proteinExistence type="inferred from homology"/>
<dbReference type="OrthoDB" id="544685at2759"/>
<dbReference type="SMART" id="SM00054">
    <property type="entry name" value="EFh"/>
    <property type="match status" value="1"/>
</dbReference>
<dbReference type="GO" id="GO:0006874">
    <property type="term" value="P:intracellular calcium ion homeostasis"/>
    <property type="evidence" value="ECO:0007669"/>
    <property type="project" value="TreeGrafter"/>
</dbReference>
<dbReference type="STRING" id="1160497.A0A1L9VCI8"/>
<dbReference type="InterPro" id="IPR006685">
    <property type="entry name" value="MscS_channel_2nd"/>
</dbReference>
<evidence type="ECO:0000313" key="7">
    <source>
        <dbReference type="EMBL" id="OJJ81603.1"/>
    </source>
</evidence>
<dbReference type="Gene3D" id="1.10.238.10">
    <property type="entry name" value="EF-hand"/>
    <property type="match status" value="1"/>
</dbReference>
<feature type="transmembrane region" description="Helical" evidence="5">
    <location>
        <begin position="225"/>
        <end position="250"/>
    </location>
</feature>
<keyword evidence="8" id="KW-1185">Reference proteome</keyword>
<feature type="compositionally biased region" description="Polar residues" evidence="4">
    <location>
        <begin position="816"/>
        <end position="838"/>
    </location>
</feature>
<feature type="non-terminal residue" evidence="7">
    <location>
        <position position="858"/>
    </location>
</feature>
<dbReference type="InterPro" id="IPR058650">
    <property type="entry name" value="Msy1/2-like"/>
</dbReference>
<dbReference type="GO" id="GO:0016020">
    <property type="term" value="C:membrane"/>
    <property type="evidence" value="ECO:0007669"/>
    <property type="project" value="UniProtKB-SubCell"/>
</dbReference>
<dbReference type="InterPro" id="IPR011992">
    <property type="entry name" value="EF-hand-dom_pair"/>
</dbReference>
<comment type="subcellular location">
    <subcellularLocation>
        <location evidence="1">Endomembrane system</location>
        <topology evidence="1">Multi-pass membrane protein</topology>
    </subcellularLocation>
</comment>
<dbReference type="Pfam" id="PF25886">
    <property type="entry name" value="Msy1"/>
    <property type="match status" value="1"/>
</dbReference>